<dbReference type="EMBL" id="VSSQ01026204">
    <property type="protein sequence ID" value="MPM74807.1"/>
    <property type="molecule type" value="Genomic_DNA"/>
</dbReference>
<evidence type="ECO:0000256" key="1">
    <source>
        <dbReference type="SAM" id="Phobius"/>
    </source>
</evidence>
<feature type="transmembrane region" description="Helical" evidence="1">
    <location>
        <begin position="16"/>
        <end position="34"/>
    </location>
</feature>
<keyword evidence="1" id="KW-0812">Transmembrane</keyword>
<accession>A0A645CCY6</accession>
<keyword evidence="1" id="KW-1133">Transmembrane helix</keyword>
<sequence>MDRIVIEFIKDLMHDSALQLYVLIGVSAFVDVILQSKDKKKVGKQ</sequence>
<comment type="caution">
    <text evidence="2">The sequence shown here is derived from an EMBL/GenBank/DDBJ whole genome shotgun (WGS) entry which is preliminary data.</text>
</comment>
<keyword evidence="1" id="KW-0472">Membrane</keyword>
<evidence type="ECO:0000313" key="2">
    <source>
        <dbReference type="EMBL" id="MPM74807.1"/>
    </source>
</evidence>
<proteinExistence type="predicted"/>
<gene>
    <name evidence="2" type="ORF">SDC9_121796</name>
</gene>
<dbReference type="AlphaFoldDB" id="A0A645CCY6"/>
<protein>
    <submittedName>
        <fullName evidence="2">Uncharacterized protein</fullName>
    </submittedName>
</protein>
<reference evidence="2" key="1">
    <citation type="submission" date="2019-08" db="EMBL/GenBank/DDBJ databases">
        <authorList>
            <person name="Kucharzyk K."/>
            <person name="Murdoch R.W."/>
            <person name="Higgins S."/>
            <person name="Loffler F."/>
        </authorList>
    </citation>
    <scope>NUCLEOTIDE SEQUENCE</scope>
</reference>
<name>A0A645CCY6_9ZZZZ</name>
<organism evidence="2">
    <name type="scientific">bioreactor metagenome</name>
    <dbReference type="NCBI Taxonomy" id="1076179"/>
    <lineage>
        <taxon>unclassified sequences</taxon>
        <taxon>metagenomes</taxon>
        <taxon>ecological metagenomes</taxon>
    </lineage>
</organism>